<dbReference type="AlphaFoldDB" id="A0A0B6ZVT3"/>
<dbReference type="GO" id="GO:0005886">
    <property type="term" value="C:plasma membrane"/>
    <property type="evidence" value="ECO:0007669"/>
    <property type="project" value="TreeGrafter"/>
</dbReference>
<accession>A0A0B6ZVT3</accession>
<evidence type="ECO:0000256" key="5">
    <source>
        <dbReference type="ARBA" id="ARBA00022989"/>
    </source>
</evidence>
<organism evidence="8">
    <name type="scientific">Arion vulgaris</name>
    <dbReference type="NCBI Taxonomy" id="1028688"/>
    <lineage>
        <taxon>Eukaryota</taxon>
        <taxon>Metazoa</taxon>
        <taxon>Spiralia</taxon>
        <taxon>Lophotrochozoa</taxon>
        <taxon>Mollusca</taxon>
        <taxon>Gastropoda</taxon>
        <taxon>Heterobranchia</taxon>
        <taxon>Euthyneura</taxon>
        <taxon>Panpulmonata</taxon>
        <taxon>Eupulmonata</taxon>
        <taxon>Stylommatophora</taxon>
        <taxon>Helicina</taxon>
        <taxon>Arionoidea</taxon>
        <taxon>Arionidae</taxon>
        <taxon>Arion</taxon>
    </lineage>
</organism>
<keyword evidence="3" id="KW-0813">Transport</keyword>
<sequence>MAVLKDLMKVWKTIVLLVVPIVASPILTIDGSKEMACLYGVVVMASYWITEALPLAVTAFLPIVLFPVLGVASATTVGASYVKDAAIFSFSCLVFAMCVERWQLHKRIALCTLLLMGSSPKWLVLGFMLPTWFLSMWVNNTSATAMMIPVVIAVLDQLHELDVSKQQTAVGVDKEDEALTKKEHNNAEEGRNVNLKIATSDTRLHQYPNEKYKSMCKALSLCVCYAAGLGGIGSITGSSTNLIMQGQADAIFAAYGLNSGVNFLTWLMCCFPASVFCLIVAWIWELVKWECGDKETTEATRNVVRAHLKQLGPPSFAEKAVVVHFIIMVSLWLTMEIPGGTGWSYFFKPGFVNNSTPGLLILLSLFMFPSKRLEVFCWSPENKENGKTLPRSVPALLDWKVVQEHFPWGTWFLLGGGYALASVCQDSGLSLWIGSRMSVFAGMEPWLMVLILSLAISFMTEITSNAASASILCPILAELAISLRMNPLYLLYPAVLACSMAFILPVATPPNAIVFATGHIKVKDMAKAGFVLNILCVGIINIAVNTWMTALLHLDHLPLEMHRELNISLQISGGTQDVFNTTLQ</sequence>
<dbReference type="EMBL" id="HACG01025853">
    <property type="protein sequence ID" value="CEK72718.1"/>
    <property type="molecule type" value="Transcribed_RNA"/>
</dbReference>
<feature type="transmembrane region" description="Helical" evidence="7">
    <location>
        <begin position="218"/>
        <end position="243"/>
    </location>
</feature>
<evidence type="ECO:0008006" key="9">
    <source>
        <dbReference type="Google" id="ProtNLM"/>
    </source>
</evidence>
<feature type="transmembrane region" description="Helical" evidence="7">
    <location>
        <begin position="263"/>
        <end position="284"/>
    </location>
</feature>
<dbReference type="PANTHER" id="PTHR10283">
    <property type="entry name" value="SOLUTE CARRIER FAMILY 13 MEMBER"/>
    <property type="match status" value="1"/>
</dbReference>
<dbReference type="GO" id="GO:0015141">
    <property type="term" value="F:succinate transmembrane transporter activity"/>
    <property type="evidence" value="ECO:0007669"/>
    <property type="project" value="UniProtKB-ARBA"/>
</dbReference>
<dbReference type="PANTHER" id="PTHR10283:SF82">
    <property type="entry name" value="SOLUTE CARRIER FAMILY 13 MEMBER 2"/>
    <property type="match status" value="1"/>
</dbReference>
<evidence type="ECO:0000256" key="7">
    <source>
        <dbReference type="SAM" id="Phobius"/>
    </source>
</evidence>
<name>A0A0B6ZVT3_9EUPU</name>
<feature type="transmembrane region" description="Helical" evidence="7">
    <location>
        <begin position="528"/>
        <end position="554"/>
    </location>
</feature>
<protein>
    <recommendedName>
        <fullName evidence="9">Citrate transporter-like domain-containing protein</fullName>
    </recommendedName>
</protein>
<feature type="non-terminal residue" evidence="8">
    <location>
        <position position="584"/>
    </location>
</feature>
<keyword evidence="6 7" id="KW-0472">Membrane</keyword>
<evidence type="ECO:0000256" key="6">
    <source>
        <dbReference type="ARBA" id="ARBA00023136"/>
    </source>
</evidence>
<keyword evidence="5 7" id="KW-1133">Transmembrane helix</keyword>
<keyword evidence="4 7" id="KW-0812">Transmembrane</keyword>
<evidence type="ECO:0000256" key="2">
    <source>
        <dbReference type="ARBA" id="ARBA00006772"/>
    </source>
</evidence>
<feature type="transmembrane region" description="Helical" evidence="7">
    <location>
        <begin position="437"/>
        <end position="456"/>
    </location>
</feature>
<feature type="transmembrane region" description="Helical" evidence="7">
    <location>
        <begin position="488"/>
        <end position="508"/>
    </location>
</feature>
<feature type="transmembrane region" description="Helical" evidence="7">
    <location>
        <begin position="52"/>
        <end position="73"/>
    </location>
</feature>
<proteinExistence type="inferred from homology"/>
<evidence type="ECO:0000256" key="4">
    <source>
        <dbReference type="ARBA" id="ARBA00022692"/>
    </source>
</evidence>
<dbReference type="InterPro" id="IPR031312">
    <property type="entry name" value="Na/sul_symport_CS"/>
</dbReference>
<reference evidence="8" key="1">
    <citation type="submission" date="2014-12" db="EMBL/GenBank/DDBJ databases">
        <title>Insight into the proteome of Arion vulgaris.</title>
        <authorList>
            <person name="Aradska J."/>
            <person name="Bulat T."/>
            <person name="Smidak R."/>
            <person name="Sarate P."/>
            <person name="Gangsoo J."/>
            <person name="Sialana F."/>
            <person name="Bilban M."/>
            <person name="Lubec G."/>
        </authorList>
    </citation>
    <scope>NUCLEOTIDE SEQUENCE</scope>
    <source>
        <tissue evidence="8">Skin</tissue>
    </source>
</reference>
<dbReference type="PROSITE" id="PS01271">
    <property type="entry name" value="NA_SULFATE"/>
    <property type="match status" value="1"/>
</dbReference>
<gene>
    <name evidence="8" type="primary">ORF83638</name>
</gene>
<evidence type="ECO:0000256" key="1">
    <source>
        <dbReference type="ARBA" id="ARBA00004141"/>
    </source>
</evidence>
<dbReference type="Pfam" id="PF00939">
    <property type="entry name" value="Na_sulph_symp"/>
    <property type="match status" value="1"/>
</dbReference>
<dbReference type="CDD" id="cd01115">
    <property type="entry name" value="SLC13_permease"/>
    <property type="match status" value="1"/>
</dbReference>
<comment type="subcellular location">
    <subcellularLocation>
        <location evidence="1">Membrane</location>
        <topology evidence="1">Multi-pass membrane protein</topology>
    </subcellularLocation>
</comment>
<dbReference type="InterPro" id="IPR001898">
    <property type="entry name" value="SLC13A/DASS"/>
</dbReference>
<comment type="similarity">
    <text evidence="2">Belongs to the SLC13A/DASS transporter (TC 2.A.47) family. NADC subfamily.</text>
</comment>
<evidence type="ECO:0000313" key="8">
    <source>
        <dbReference type="EMBL" id="CEK72718.1"/>
    </source>
</evidence>
<evidence type="ECO:0000256" key="3">
    <source>
        <dbReference type="ARBA" id="ARBA00022448"/>
    </source>
</evidence>